<name>A0A1F7GEC4_9BACT</name>
<dbReference type="AlphaFoldDB" id="A0A1F7GEC4"/>
<accession>A0A1F7GEC4</accession>
<comment type="caution">
    <text evidence="1">The sequence shown here is derived from an EMBL/GenBank/DDBJ whole genome shotgun (WGS) entry which is preliminary data.</text>
</comment>
<dbReference type="Proteomes" id="UP000176850">
    <property type="component" value="Unassembled WGS sequence"/>
</dbReference>
<dbReference type="EMBL" id="MFZH01000048">
    <property type="protein sequence ID" value="OGK17248.1"/>
    <property type="molecule type" value="Genomic_DNA"/>
</dbReference>
<dbReference type="SUPFAM" id="SSF64182">
    <property type="entry name" value="DHH phosphoesterases"/>
    <property type="match status" value="1"/>
</dbReference>
<evidence type="ECO:0000313" key="1">
    <source>
        <dbReference type="EMBL" id="OGK17248.1"/>
    </source>
</evidence>
<proteinExistence type="predicted"/>
<evidence type="ECO:0000313" key="2">
    <source>
        <dbReference type="Proteomes" id="UP000176850"/>
    </source>
</evidence>
<organism evidence="1 2">
    <name type="scientific">Candidatus Roizmanbacteria bacterium RIFCSPHIGHO2_01_FULL_39_24</name>
    <dbReference type="NCBI Taxonomy" id="1802032"/>
    <lineage>
        <taxon>Bacteria</taxon>
        <taxon>Candidatus Roizmaniibacteriota</taxon>
    </lineage>
</organism>
<reference evidence="1 2" key="1">
    <citation type="journal article" date="2016" name="Nat. Commun.">
        <title>Thousands of microbial genomes shed light on interconnected biogeochemical processes in an aquifer system.</title>
        <authorList>
            <person name="Anantharaman K."/>
            <person name="Brown C.T."/>
            <person name="Hug L.A."/>
            <person name="Sharon I."/>
            <person name="Castelle C.J."/>
            <person name="Probst A.J."/>
            <person name="Thomas B.C."/>
            <person name="Singh A."/>
            <person name="Wilkins M.J."/>
            <person name="Karaoz U."/>
            <person name="Brodie E.L."/>
            <person name="Williams K.H."/>
            <person name="Hubbard S.S."/>
            <person name="Banfield J.F."/>
        </authorList>
    </citation>
    <scope>NUCLEOTIDE SEQUENCE [LARGE SCALE GENOMIC DNA]</scope>
</reference>
<dbReference type="InterPro" id="IPR038763">
    <property type="entry name" value="DHH_sf"/>
</dbReference>
<gene>
    <name evidence="1" type="ORF">A2799_03340</name>
</gene>
<protein>
    <submittedName>
        <fullName evidence="1">Uncharacterized protein</fullName>
    </submittedName>
</protein>
<sequence length="278" mass="31801">MSKTIVTHMSPDFDAITSVWLVHRFMKRFEDASVAFVPAGNTLDNEEVDSNPDIIHVDTGMGKFDHHQTSEETCASRLILDELIKSYVTNKEVKEALFRMVAITLDDDHFRDIYRDQPDADIYDFLPSSIIDGAHSIFKDDSQIVYFIEQLLDCVFKSFIYKIRAEKELLKGYEFQTVWGRTIAIESDNRETSVLAQKRGVSMVISKSSNGQVRVKTRPDVKQDLKPMYEKVLEQDPNATWFYHVSGHMLLNGSSKNPDMIPSKLTIKQLIVLAKDIS</sequence>